<accession>A0A4P9CA00</accession>
<evidence type="ECO:0008006" key="3">
    <source>
        <dbReference type="Google" id="ProtNLM"/>
    </source>
</evidence>
<dbReference type="AlphaFoldDB" id="A0A4P9CA00"/>
<sequence length="137" mass="15965">MRDAKNNIETGFSARAKTYFKKGSLFSKDKTFDGELKSLRRVVRKNAEDSESRKHYSYHTFVIKKGSREMTYVFKGHPEMDFTQYFKKGELVRHHAGYEIPEKYDKTEDDEILCIICGEFSPVDKNQCPYCGGVLLK</sequence>
<organism evidence="1 2">
    <name type="scientific">Eubacterium maltosivorans</name>
    <dbReference type="NCBI Taxonomy" id="2041044"/>
    <lineage>
        <taxon>Bacteria</taxon>
        <taxon>Bacillati</taxon>
        <taxon>Bacillota</taxon>
        <taxon>Clostridia</taxon>
        <taxon>Eubacteriales</taxon>
        <taxon>Eubacteriaceae</taxon>
        <taxon>Eubacterium</taxon>
    </lineage>
</organism>
<evidence type="ECO:0000313" key="2">
    <source>
        <dbReference type="Proteomes" id="UP000218387"/>
    </source>
</evidence>
<name>A0A4P9CA00_EUBML</name>
<evidence type="ECO:0000313" key="1">
    <source>
        <dbReference type="EMBL" id="QCT72430.1"/>
    </source>
</evidence>
<dbReference type="EMBL" id="CP029487">
    <property type="protein sequence ID" value="QCT72430.1"/>
    <property type="molecule type" value="Genomic_DNA"/>
</dbReference>
<keyword evidence="2" id="KW-1185">Reference proteome</keyword>
<dbReference type="KEGG" id="emt:CPZ25_014185"/>
<dbReference type="Proteomes" id="UP000218387">
    <property type="component" value="Chromosome"/>
</dbReference>
<reference evidence="1 2" key="1">
    <citation type="submission" date="2018-05" db="EMBL/GenBank/DDBJ databases">
        <title>Genome comparison of Eubacterium sp.</title>
        <authorList>
            <person name="Feng Y."/>
            <person name="Sanchez-Andrea I."/>
            <person name="Stams A.J.M."/>
            <person name="De Vos W.M."/>
        </authorList>
    </citation>
    <scope>NUCLEOTIDE SEQUENCE [LARGE SCALE GENOMIC DNA]</scope>
    <source>
        <strain evidence="1 2">YI</strain>
    </source>
</reference>
<protein>
    <recommendedName>
        <fullName evidence="3">Zinc ribbon domain-containing protein</fullName>
    </recommendedName>
</protein>
<dbReference type="RefSeq" id="WP_058696151.1">
    <property type="nucleotide sequence ID" value="NZ_CABJDW020000011.1"/>
</dbReference>
<gene>
    <name evidence="1" type="ORF">CPZ25_014185</name>
</gene>
<proteinExistence type="predicted"/>